<evidence type="ECO:0000313" key="7">
    <source>
        <dbReference type="Proteomes" id="UP000275225"/>
    </source>
</evidence>
<gene>
    <name evidence="6" type="ORF">EHW97_05410</name>
</gene>
<dbReference type="GO" id="GO:0003700">
    <property type="term" value="F:DNA-binding transcription factor activity"/>
    <property type="evidence" value="ECO:0007669"/>
    <property type="project" value="TreeGrafter"/>
</dbReference>
<dbReference type="AlphaFoldDB" id="A0A3N6WMM8"/>
<dbReference type="PANTHER" id="PTHR30055">
    <property type="entry name" value="HTH-TYPE TRANSCRIPTIONAL REGULATOR RUTR"/>
    <property type="match status" value="1"/>
</dbReference>
<keyword evidence="1" id="KW-0805">Transcription regulation</keyword>
<comment type="caution">
    <text evidence="6">The sequence shown here is derived from an EMBL/GenBank/DDBJ whole genome shotgun (WGS) entry which is preliminary data.</text>
</comment>
<feature type="domain" description="HTH tetR-type" evidence="5">
    <location>
        <begin position="10"/>
        <end position="70"/>
    </location>
</feature>
<evidence type="ECO:0000256" key="3">
    <source>
        <dbReference type="ARBA" id="ARBA00023163"/>
    </source>
</evidence>
<dbReference type="OrthoDB" id="3210322at2"/>
<organism evidence="6 7">
    <name type="scientific">Aeromicrobium camelliae</name>
    <dbReference type="NCBI Taxonomy" id="1538144"/>
    <lineage>
        <taxon>Bacteria</taxon>
        <taxon>Bacillati</taxon>
        <taxon>Actinomycetota</taxon>
        <taxon>Actinomycetes</taxon>
        <taxon>Propionibacteriales</taxon>
        <taxon>Nocardioidaceae</taxon>
        <taxon>Aeromicrobium</taxon>
    </lineage>
</organism>
<dbReference type="Pfam" id="PF13305">
    <property type="entry name" value="TetR_C_33"/>
    <property type="match status" value="1"/>
</dbReference>
<dbReference type="InterPro" id="IPR001647">
    <property type="entry name" value="HTH_TetR"/>
</dbReference>
<dbReference type="EMBL" id="RQJX01000005">
    <property type="protein sequence ID" value="RQN08689.1"/>
    <property type="molecule type" value="Genomic_DNA"/>
</dbReference>
<dbReference type="InterPro" id="IPR036271">
    <property type="entry name" value="Tet_transcr_reg_TetR-rel_C_sf"/>
</dbReference>
<dbReference type="Proteomes" id="UP000275225">
    <property type="component" value="Unassembled WGS sequence"/>
</dbReference>
<evidence type="ECO:0000256" key="1">
    <source>
        <dbReference type="ARBA" id="ARBA00023015"/>
    </source>
</evidence>
<evidence type="ECO:0000313" key="6">
    <source>
        <dbReference type="EMBL" id="RQN08689.1"/>
    </source>
</evidence>
<dbReference type="SUPFAM" id="SSF46689">
    <property type="entry name" value="Homeodomain-like"/>
    <property type="match status" value="1"/>
</dbReference>
<proteinExistence type="predicted"/>
<dbReference type="InterPro" id="IPR025996">
    <property type="entry name" value="MT1864/Rv1816-like_C"/>
</dbReference>
<evidence type="ECO:0000256" key="2">
    <source>
        <dbReference type="ARBA" id="ARBA00023125"/>
    </source>
</evidence>
<dbReference type="PROSITE" id="PS50977">
    <property type="entry name" value="HTH_TETR_2"/>
    <property type="match status" value="1"/>
</dbReference>
<dbReference type="Pfam" id="PF00440">
    <property type="entry name" value="TetR_N"/>
    <property type="match status" value="1"/>
</dbReference>
<protein>
    <submittedName>
        <fullName evidence="6">TetR/AcrR family transcriptional regulator</fullName>
    </submittedName>
</protein>
<keyword evidence="3" id="KW-0804">Transcription</keyword>
<dbReference type="RefSeq" id="WP_124236146.1">
    <property type="nucleotide sequence ID" value="NZ_JBHUFI010000003.1"/>
</dbReference>
<keyword evidence="2 4" id="KW-0238">DNA-binding</keyword>
<name>A0A3N6WMM8_9ACTN</name>
<accession>A0A3N6WMM8</accession>
<reference evidence="6 7" key="1">
    <citation type="submission" date="2018-11" db="EMBL/GenBank/DDBJ databases">
        <authorList>
            <person name="Li F."/>
        </authorList>
    </citation>
    <scope>NUCLEOTIDE SEQUENCE [LARGE SCALE GENOMIC DNA]</scope>
    <source>
        <strain evidence="6 7">YS17T</strain>
    </source>
</reference>
<dbReference type="InterPro" id="IPR009057">
    <property type="entry name" value="Homeodomain-like_sf"/>
</dbReference>
<dbReference type="SUPFAM" id="SSF48498">
    <property type="entry name" value="Tetracyclin repressor-like, C-terminal domain"/>
    <property type="match status" value="1"/>
</dbReference>
<dbReference type="PANTHER" id="PTHR30055:SF243">
    <property type="entry name" value="HTH-TYPE TRANSCRIPTIONAL REGULATOR RV1816"/>
    <property type="match status" value="1"/>
</dbReference>
<keyword evidence="7" id="KW-1185">Reference proteome</keyword>
<dbReference type="GO" id="GO:0000976">
    <property type="term" value="F:transcription cis-regulatory region binding"/>
    <property type="evidence" value="ECO:0007669"/>
    <property type="project" value="TreeGrafter"/>
</dbReference>
<evidence type="ECO:0000256" key="4">
    <source>
        <dbReference type="PROSITE-ProRule" id="PRU00335"/>
    </source>
</evidence>
<sequence>MSTPRERAREQTMRDILRLGREHLAAVGPAQLSLRAIARDLGIVSSAIYRYVASRDELLTLLIVDAYDELGDAVDEAIAQAGTEPREQFVAAGRAVRRWALAEPARYALVFGTPVPGYEAPGERTTEPGTRVIVALLAILERAWRAGALRPSAAAEMGGGLAQDLAAIREEYRLDLSDGALVAATVVWTGLFGAVSFEVFGQYGDGTIRAADALFDAQLDVLAQAAGLPAPS</sequence>
<feature type="DNA-binding region" description="H-T-H motif" evidence="4">
    <location>
        <begin position="33"/>
        <end position="52"/>
    </location>
</feature>
<evidence type="ECO:0000259" key="5">
    <source>
        <dbReference type="PROSITE" id="PS50977"/>
    </source>
</evidence>
<dbReference type="InterPro" id="IPR050109">
    <property type="entry name" value="HTH-type_TetR-like_transc_reg"/>
</dbReference>
<dbReference type="Gene3D" id="1.10.357.10">
    <property type="entry name" value="Tetracycline Repressor, domain 2"/>
    <property type="match status" value="1"/>
</dbReference>